<keyword evidence="1" id="KW-1133">Transmembrane helix</keyword>
<keyword evidence="1" id="KW-0812">Transmembrane</keyword>
<keyword evidence="3" id="KW-1185">Reference proteome</keyword>
<gene>
    <name evidence="2" type="ORF">HGRIS_010244</name>
</gene>
<feature type="transmembrane region" description="Helical" evidence="1">
    <location>
        <begin position="106"/>
        <end position="125"/>
    </location>
</feature>
<keyword evidence="1" id="KW-0472">Membrane</keyword>
<evidence type="ECO:0000313" key="3">
    <source>
        <dbReference type="Proteomes" id="UP001556367"/>
    </source>
</evidence>
<dbReference type="EMBL" id="JASNQZ010000012">
    <property type="protein sequence ID" value="KAL0950264.1"/>
    <property type="molecule type" value="Genomic_DNA"/>
</dbReference>
<sequence>MICIGLGETGIVAYYLHHQLQQPSRNASSALSDPCSFIINITLDVAIILLAFCDKPKMGFFVTRVRTHLWSCWVYSVLWLIITAMLASRLPEACDFSRPSDGENEFWCALIASDTGVAFVLGALCKFTASPRVDIAPLTLFRLYAPYNHDSSAGLLGLLYSLSALRHGKGYLSSNVAQERDQVLDEGIAMT</sequence>
<name>A0ABR3J3Q5_9AGAR</name>
<feature type="transmembrane region" description="Helical" evidence="1">
    <location>
        <begin position="37"/>
        <end position="53"/>
    </location>
</feature>
<reference evidence="3" key="1">
    <citation type="submission" date="2024-06" db="EMBL/GenBank/DDBJ databases">
        <title>Multi-omics analyses provide insights into the biosynthesis of the anticancer antibiotic pleurotin in Hohenbuehelia grisea.</title>
        <authorList>
            <person name="Weaver J.A."/>
            <person name="Alberti F."/>
        </authorList>
    </citation>
    <scope>NUCLEOTIDE SEQUENCE [LARGE SCALE GENOMIC DNA]</scope>
    <source>
        <strain evidence="3">T-177</strain>
    </source>
</reference>
<evidence type="ECO:0008006" key="4">
    <source>
        <dbReference type="Google" id="ProtNLM"/>
    </source>
</evidence>
<comment type="caution">
    <text evidence="2">The sequence shown here is derived from an EMBL/GenBank/DDBJ whole genome shotgun (WGS) entry which is preliminary data.</text>
</comment>
<feature type="transmembrane region" description="Helical" evidence="1">
    <location>
        <begin position="65"/>
        <end position="86"/>
    </location>
</feature>
<evidence type="ECO:0000256" key="1">
    <source>
        <dbReference type="SAM" id="Phobius"/>
    </source>
</evidence>
<proteinExistence type="predicted"/>
<organism evidence="2 3">
    <name type="scientific">Hohenbuehelia grisea</name>
    <dbReference type="NCBI Taxonomy" id="104357"/>
    <lineage>
        <taxon>Eukaryota</taxon>
        <taxon>Fungi</taxon>
        <taxon>Dikarya</taxon>
        <taxon>Basidiomycota</taxon>
        <taxon>Agaricomycotina</taxon>
        <taxon>Agaricomycetes</taxon>
        <taxon>Agaricomycetidae</taxon>
        <taxon>Agaricales</taxon>
        <taxon>Pleurotineae</taxon>
        <taxon>Pleurotaceae</taxon>
        <taxon>Hohenbuehelia</taxon>
    </lineage>
</organism>
<accession>A0ABR3J3Q5</accession>
<evidence type="ECO:0000313" key="2">
    <source>
        <dbReference type="EMBL" id="KAL0950264.1"/>
    </source>
</evidence>
<protein>
    <recommendedName>
        <fullName evidence="4">Integral membrane protein</fullName>
    </recommendedName>
</protein>
<dbReference type="Proteomes" id="UP001556367">
    <property type="component" value="Unassembled WGS sequence"/>
</dbReference>